<keyword evidence="7 12" id="KW-0949">S-adenosyl-L-methionine</keyword>
<dbReference type="PROSITE" id="PS51918">
    <property type="entry name" value="RADICAL_SAM"/>
    <property type="match status" value="1"/>
</dbReference>
<dbReference type="InterPro" id="IPR058240">
    <property type="entry name" value="rSAM_sf"/>
</dbReference>
<keyword evidence="8 12" id="KW-0819">tRNA processing</keyword>
<dbReference type="InterPro" id="IPR027492">
    <property type="entry name" value="RNA_MTrfase_RlmN"/>
</dbReference>
<evidence type="ECO:0000313" key="14">
    <source>
        <dbReference type="EMBL" id="EEG29631.1"/>
    </source>
</evidence>
<name>C0EFK2_9FIRM</name>
<dbReference type="Pfam" id="PF04055">
    <property type="entry name" value="Radical_SAM"/>
    <property type="match status" value="1"/>
</dbReference>
<comment type="catalytic activity">
    <reaction evidence="12">
        <text>adenosine(37) in tRNA + 2 reduced [2Fe-2S]-[ferredoxin] + 2 S-adenosyl-L-methionine = 2-methyladenosine(37) in tRNA + 5'-deoxyadenosine + L-methionine + 2 oxidized [2Fe-2S]-[ferredoxin] + S-adenosyl-L-homocysteine</text>
        <dbReference type="Rhea" id="RHEA:43332"/>
        <dbReference type="Rhea" id="RHEA-COMP:10000"/>
        <dbReference type="Rhea" id="RHEA-COMP:10001"/>
        <dbReference type="Rhea" id="RHEA-COMP:10162"/>
        <dbReference type="Rhea" id="RHEA-COMP:10485"/>
        <dbReference type="ChEBI" id="CHEBI:17319"/>
        <dbReference type="ChEBI" id="CHEBI:33737"/>
        <dbReference type="ChEBI" id="CHEBI:33738"/>
        <dbReference type="ChEBI" id="CHEBI:57844"/>
        <dbReference type="ChEBI" id="CHEBI:57856"/>
        <dbReference type="ChEBI" id="CHEBI:59789"/>
        <dbReference type="ChEBI" id="CHEBI:74411"/>
        <dbReference type="ChEBI" id="CHEBI:74497"/>
        <dbReference type="EC" id="2.1.1.192"/>
    </reaction>
</comment>
<comment type="subcellular location">
    <subcellularLocation>
        <location evidence="1 12">Cytoplasm</location>
    </subcellularLocation>
</comment>
<dbReference type="Proteomes" id="UP000003340">
    <property type="component" value="Unassembled WGS sequence"/>
</dbReference>
<accession>C0EFK2</accession>
<feature type="domain" description="Radical SAM core" evidence="13">
    <location>
        <begin position="98"/>
        <end position="328"/>
    </location>
</feature>
<evidence type="ECO:0000256" key="10">
    <source>
        <dbReference type="ARBA" id="ARBA00023004"/>
    </source>
</evidence>
<dbReference type="GO" id="GO:0030488">
    <property type="term" value="P:tRNA methylation"/>
    <property type="evidence" value="ECO:0007669"/>
    <property type="project" value="UniProtKB-UniRule"/>
</dbReference>
<organism evidence="14 15">
    <name type="scientific">[Clostridium] methylpentosum DSM 5476</name>
    <dbReference type="NCBI Taxonomy" id="537013"/>
    <lineage>
        <taxon>Bacteria</taxon>
        <taxon>Bacillati</taxon>
        <taxon>Bacillota</taxon>
        <taxon>Clostridia</taxon>
        <taxon>Eubacteriales</taxon>
        <taxon>Oscillospiraceae</taxon>
        <taxon>Oscillospiraceae incertae sedis</taxon>
    </lineage>
</organism>
<protein>
    <recommendedName>
        <fullName evidence="12">Probable dual-specificity RNA methyltransferase RlmN</fullName>
        <ecNumber evidence="12">2.1.1.192</ecNumber>
    </recommendedName>
    <alternativeName>
        <fullName evidence="12">23S rRNA (adenine(2503)-C(2))-methyltransferase</fullName>
    </alternativeName>
    <alternativeName>
        <fullName evidence="12">23S rRNA m2A2503 methyltransferase</fullName>
    </alternativeName>
    <alternativeName>
        <fullName evidence="12">Ribosomal RNA large subunit methyltransferase N</fullName>
    </alternativeName>
    <alternativeName>
        <fullName evidence="12">tRNA (adenine(37)-C(2))-methyltransferase</fullName>
    </alternativeName>
    <alternativeName>
        <fullName evidence="12">tRNA m2A37 methyltransferase</fullName>
    </alternativeName>
</protein>
<dbReference type="GO" id="GO:0019843">
    <property type="term" value="F:rRNA binding"/>
    <property type="evidence" value="ECO:0007669"/>
    <property type="project" value="UniProtKB-UniRule"/>
</dbReference>
<dbReference type="EC" id="2.1.1.192" evidence="12"/>
<evidence type="ECO:0000256" key="1">
    <source>
        <dbReference type="ARBA" id="ARBA00004496"/>
    </source>
</evidence>
<dbReference type="GO" id="GO:0000049">
    <property type="term" value="F:tRNA binding"/>
    <property type="evidence" value="ECO:0007669"/>
    <property type="project" value="UniProtKB-UniRule"/>
</dbReference>
<evidence type="ECO:0000256" key="2">
    <source>
        <dbReference type="ARBA" id="ARBA00022485"/>
    </source>
</evidence>
<gene>
    <name evidence="12 14" type="primary">rlmN</name>
    <name evidence="14" type="ORF">CLOSTMETH_02644</name>
</gene>
<keyword evidence="12" id="KW-1015">Disulfide bond</keyword>
<dbReference type="SFLD" id="SFLDS00029">
    <property type="entry name" value="Radical_SAM"/>
    <property type="match status" value="1"/>
</dbReference>
<dbReference type="GO" id="GO:0046872">
    <property type="term" value="F:metal ion binding"/>
    <property type="evidence" value="ECO:0007669"/>
    <property type="project" value="UniProtKB-KW"/>
</dbReference>
<evidence type="ECO:0000259" key="13">
    <source>
        <dbReference type="PROSITE" id="PS51918"/>
    </source>
</evidence>
<evidence type="ECO:0000256" key="3">
    <source>
        <dbReference type="ARBA" id="ARBA00022490"/>
    </source>
</evidence>
<keyword evidence="15" id="KW-1185">Reference proteome</keyword>
<evidence type="ECO:0000256" key="4">
    <source>
        <dbReference type="ARBA" id="ARBA00022552"/>
    </source>
</evidence>
<reference evidence="14 15" key="1">
    <citation type="submission" date="2009-01" db="EMBL/GenBank/DDBJ databases">
        <authorList>
            <person name="Fulton L."/>
            <person name="Clifton S."/>
            <person name="Fulton B."/>
            <person name="Xu J."/>
            <person name="Minx P."/>
            <person name="Pepin K.H."/>
            <person name="Johnson M."/>
            <person name="Bhonagiri V."/>
            <person name="Nash W.E."/>
            <person name="Mardis E.R."/>
            <person name="Wilson R.K."/>
        </authorList>
    </citation>
    <scope>NUCLEOTIDE SEQUENCE [LARGE SCALE GENOMIC DNA]</scope>
    <source>
        <strain evidence="14 15">DSM 5476</strain>
    </source>
</reference>
<evidence type="ECO:0000256" key="6">
    <source>
        <dbReference type="ARBA" id="ARBA00022679"/>
    </source>
</evidence>
<dbReference type="eggNOG" id="COG0820">
    <property type="taxonomic scope" value="Bacteria"/>
</dbReference>
<keyword evidence="3 12" id="KW-0963">Cytoplasm</keyword>
<dbReference type="GO" id="GO:0070040">
    <property type="term" value="F:rRNA (adenine(2503)-C2-)-methyltransferase activity"/>
    <property type="evidence" value="ECO:0007669"/>
    <property type="project" value="UniProtKB-UniRule"/>
</dbReference>
<feature type="binding site" evidence="12">
    <location>
        <position position="119"/>
    </location>
    <ligand>
        <name>[4Fe-4S] cluster</name>
        <dbReference type="ChEBI" id="CHEBI:49883"/>
        <note>4Fe-4S-S-AdoMet</note>
    </ligand>
</feature>
<dbReference type="SFLD" id="SFLDF00275">
    <property type="entry name" value="adenosine_C2_methyltransferase"/>
    <property type="match status" value="1"/>
</dbReference>
<dbReference type="FunFam" id="3.20.20.70:FF:000014">
    <property type="entry name" value="Probable dual-specificity RNA methyltransferase RlmN"/>
    <property type="match status" value="1"/>
</dbReference>
<feature type="active site" description="Proton acceptor" evidence="12">
    <location>
        <position position="92"/>
    </location>
</feature>
<dbReference type="SUPFAM" id="SSF102114">
    <property type="entry name" value="Radical SAM enzymes"/>
    <property type="match status" value="1"/>
</dbReference>
<evidence type="ECO:0000256" key="11">
    <source>
        <dbReference type="ARBA" id="ARBA00023014"/>
    </source>
</evidence>
<comment type="miscellaneous">
    <text evidence="12">Reaction proceeds by a ping-pong mechanism involving intermediate methylation of a conserved cysteine residue.</text>
</comment>
<evidence type="ECO:0000256" key="12">
    <source>
        <dbReference type="HAMAP-Rule" id="MF_01849"/>
    </source>
</evidence>
<comment type="caution">
    <text evidence="12">Lacks conserved residue(s) required for the propagation of feature annotation.</text>
</comment>
<dbReference type="HAMAP" id="MF_01849">
    <property type="entry name" value="RNA_methyltr_RlmN"/>
    <property type="match status" value="1"/>
</dbReference>
<feature type="binding site" evidence="12">
    <location>
        <begin position="214"/>
        <end position="216"/>
    </location>
    <ligand>
        <name>S-adenosyl-L-methionine</name>
        <dbReference type="ChEBI" id="CHEBI:59789"/>
    </ligand>
</feature>
<keyword evidence="4 12" id="KW-0698">rRNA processing</keyword>
<reference evidence="14 15" key="2">
    <citation type="submission" date="2009-02" db="EMBL/GenBank/DDBJ databases">
        <title>Draft genome sequence of Clostridium methylpentosum (DSM 5476).</title>
        <authorList>
            <person name="Sudarsanam P."/>
            <person name="Ley R."/>
            <person name="Guruge J."/>
            <person name="Turnbaugh P.J."/>
            <person name="Mahowald M."/>
            <person name="Liep D."/>
            <person name="Gordon J."/>
        </authorList>
    </citation>
    <scope>NUCLEOTIDE SEQUENCE [LARGE SCALE GENOMIC DNA]</scope>
    <source>
        <strain evidence="14 15">DSM 5476</strain>
    </source>
</reference>
<keyword evidence="10 12" id="KW-0408">Iron</keyword>
<keyword evidence="5 12" id="KW-0489">Methyltransferase</keyword>
<feature type="binding site" evidence="12">
    <location>
        <position position="116"/>
    </location>
    <ligand>
        <name>[4Fe-4S] cluster</name>
        <dbReference type="ChEBI" id="CHEBI:49883"/>
        <note>4Fe-4S-S-AdoMet</note>
    </ligand>
</feature>
<comment type="function">
    <text evidence="12">Specifically methylates position 2 of adenine 2503 in 23S rRNA and position 2 of adenine 37 in tRNAs.</text>
</comment>
<dbReference type="NCBIfam" id="TIGR00048">
    <property type="entry name" value="rRNA_mod_RlmN"/>
    <property type="match status" value="1"/>
</dbReference>
<dbReference type="InterPro" id="IPR013785">
    <property type="entry name" value="Aldolase_TIM"/>
</dbReference>
<evidence type="ECO:0000256" key="5">
    <source>
        <dbReference type="ARBA" id="ARBA00022603"/>
    </source>
</evidence>
<evidence type="ECO:0000256" key="9">
    <source>
        <dbReference type="ARBA" id="ARBA00022723"/>
    </source>
</evidence>
<dbReference type="HOGENOM" id="CLU_029101_0_0_9"/>
<comment type="cofactor">
    <cofactor evidence="12">
        <name>[4Fe-4S] cluster</name>
        <dbReference type="ChEBI" id="CHEBI:49883"/>
    </cofactor>
    <text evidence="12">Binds 1 [4Fe-4S] cluster. The cluster is coordinated with 3 cysteines and an exchangeable S-adenosyl-L-methionine.</text>
</comment>
<comment type="similarity">
    <text evidence="12">Belongs to the radical SAM superfamily. RlmN family.</text>
</comment>
<dbReference type="GO" id="GO:0005737">
    <property type="term" value="C:cytoplasm"/>
    <property type="evidence" value="ECO:0007669"/>
    <property type="project" value="UniProtKB-SubCell"/>
</dbReference>
<dbReference type="InterPro" id="IPR040072">
    <property type="entry name" value="Methyltransferase_A"/>
</dbReference>
<feature type="binding site" evidence="12">
    <location>
        <begin position="159"/>
        <end position="160"/>
    </location>
    <ligand>
        <name>S-adenosyl-L-methionine</name>
        <dbReference type="ChEBI" id="CHEBI:59789"/>
    </ligand>
</feature>
<comment type="catalytic activity">
    <reaction evidence="12">
        <text>adenosine(2503) in 23S rRNA + 2 reduced [2Fe-2S]-[ferredoxin] + 2 S-adenosyl-L-methionine = 2-methyladenosine(2503) in 23S rRNA + 5'-deoxyadenosine + L-methionine + 2 oxidized [2Fe-2S]-[ferredoxin] + S-adenosyl-L-homocysteine</text>
        <dbReference type="Rhea" id="RHEA:42916"/>
        <dbReference type="Rhea" id="RHEA-COMP:10000"/>
        <dbReference type="Rhea" id="RHEA-COMP:10001"/>
        <dbReference type="Rhea" id="RHEA-COMP:10152"/>
        <dbReference type="Rhea" id="RHEA-COMP:10282"/>
        <dbReference type="ChEBI" id="CHEBI:17319"/>
        <dbReference type="ChEBI" id="CHEBI:33737"/>
        <dbReference type="ChEBI" id="CHEBI:33738"/>
        <dbReference type="ChEBI" id="CHEBI:57844"/>
        <dbReference type="ChEBI" id="CHEBI:57856"/>
        <dbReference type="ChEBI" id="CHEBI:59789"/>
        <dbReference type="ChEBI" id="CHEBI:74411"/>
        <dbReference type="ChEBI" id="CHEBI:74497"/>
        <dbReference type="EC" id="2.1.1.192"/>
    </reaction>
</comment>
<comment type="caution">
    <text evidence="14">The sequence shown here is derived from an EMBL/GenBank/DDBJ whole genome shotgun (WGS) entry which is preliminary data.</text>
</comment>
<feature type="binding site" evidence="12">
    <location>
        <position position="290"/>
    </location>
    <ligand>
        <name>S-adenosyl-L-methionine</name>
        <dbReference type="ChEBI" id="CHEBI:59789"/>
    </ligand>
</feature>
<dbReference type="GO" id="GO:0002935">
    <property type="term" value="F:tRNA (adenine(37)-C2)-methyltransferase activity"/>
    <property type="evidence" value="ECO:0007669"/>
    <property type="project" value="UniProtKB-UniRule"/>
</dbReference>
<evidence type="ECO:0000256" key="7">
    <source>
        <dbReference type="ARBA" id="ARBA00022691"/>
    </source>
</evidence>
<keyword evidence="6 12" id="KW-0808">Transferase</keyword>
<dbReference type="PANTHER" id="PTHR30544">
    <property type="entry name" value="23S RRNA METHYLTRANSFERASE"/>
    <property type="match status" value="1"/>
</dbReference>
<dbReference type="GO" id="GO:0070475">
    <property type="term" value="P:rRNA base methylation"/>
    <property type="evidence" value="ECO:0007669"/>
    <property type="project" value="UniProtKB-UniRule"/>
</dbReference>
<dbReference type="Pfam" id="PF21016">
    <property type="entry name" value="RlmN_N"/>
    <property type="match status" value="1"/>
</dbReference>
<dbReference type="GO" id="GO:0051539">
    <property type="term" value="F:4 iron, 4 sulfur cluster binding"/>
    <property type="evidence" value="ECO:0007669"/>
    <property type="project" value="UniProtKB-UniRule"/>
</dbReference>
<dbReference type="AlphaFoldDB" id="C0EFK2"/>
<evidence type="ECO:0000256" key="8">
    <source>
        <dbReference type="ARBA" id="ARBA00022694"/>
    </source>
</evidence>
<dbReference type="EMBL" id="ACEC01000093">
    <property type="protein sequence ID" value="EEG29631.1"/>
    <property type="molecule type" value="Genomic_DNA"/>
</dbReference>
<dbReference type="STRING" id="537013.CLOSTMETH_02644"/>
<dbReference type="PIRSF" id="PIRSF006004">
    <property type="entry name" value="CHP00048"/>
    <property type="match status" value="1"/>
</dbReference>
<proteinExistence type="inferred from homology"/>
<feature type="binding site" evidence="12">
    <location>
        <position position="191"/>
    </location>
    <ligand>
        <name>S-adenosyl-L-methionine</name>
        <dbReference type="ChEBI" id="CHEBI:59789"/>
    </ligand>
</feature>
<sequence length="348" mass="39250">MQTDILSLTYEELAEKLGALGQPKYRAKQVFAWLHSKQVLDFAQMTNLSIQFREQLGKNFYINEIKIRKKLVSQLDDTVKYLYELRDGEFVETVVMRYHHGNSICVSTQVGCRMGCSFCASTKAGFVRHLTPSEILGQIYTAERDLGEKISNVVLMGIGEPLDNFNNVLTFLELLSHPEGRNLGMRHVTLSTCGLVDQIYRLAEKNLQITLSISLHAPNDGLRSQTMPVNRRYPIDELLAACRAYADRTGRRISFEYALIDGFNDSPAHAKELASRIRGMLCHVNLIPVNRIEERDYASSSQQSVKRFAQVLESSGINATVRRTLGQDINAACGQLRRDEKDRGGCVL</sequence>
<keyword evidence="9 12" id="KW-0479">Metal-binding</keyword>
<dbReference type="InterPro" id="IPR004383">
    <property type="entry name" value="rRNA_lsu_MTrfase_RlmN/Cfr"/>
</dbReference>
<dbReference type="InterPro" id="IPR048641">
    <property type="entry name" value="RlmN_N"/>
</dbReference>
<keyword evidence="2 12" id="KW-0004">4Fe-4S</keyword>
<feature type="binding site" evidence="12">
    <location>
        <position position="112"/>
    </location>
    <ligand>
        <name>[4Fe-4S] cluster</name>
        <dbReference type="ChEBI" id="CHEBI:49883"/>
        <note>4Fe-4S-S-AdoMet</note>
    </ligand>
</feature>
<dbReference type="Gene3D" id="1.10.150.530">
    <property type="match status" value="1"/>
</dbReference>
<evidence type="ECO:0000313" key="15">
    <source>
        <dbReference type="Proteomes" id="UP000003340"/>
    </source>
</evidence>
<dbReference type="SFLD" id="SFLDG01062">
    <property type="entry name" value="methyltransferase_(Class_A)"/>
    <property type="match status" value="1"/>
</dbReference>
<dbReference type="PANTHER" id="PTHR30544:SF5">
    <property type="entry name" value="RADICAL SAM CORE DOMAIN-CONTAINING PROTEIN"/>
    <property type="match status" value="1"/>
</dbReference>
<keyword evidence="11 12" id="KW-0411">Iron-sulfur</keyword>
<dbReference type="InterPro" id="IPR007197">
    <property type="entry name" value="rSAM"/>
</dbReference>
<dbReference type="Gene3D" id="3.20.20.70">
    <property type="entry name" value="Aldolase class I"/>
    <property type="match status" value="1"/>
</dbReference>
<feature type="active site" description="S-methylcysteine intermediate" evidence="12">
    <location>
        <position position="333"/>
    </location>
</feature>